<dbReference type="InterPro" id="IPR002942">
    <property type="entry name" value="S4_RNA-bd"/>
</dbReference>
<dbReference type="InterPro" id="IPR006145">
    <property type="entry name" value="PsdUridine_synth_RsuA/RluA"/>
</dbReference>
<dbReference type="PROSITE" id="PS50889">
    <property type="entry name" value="S4"/>
    <property type="match status" value="1"/>
</dbReference>
<dbReference type="PROSITE" id="PS01149">
    <property type="entry name" value="PSI_RSU"/>
    <property type="match status" value="1"/>
</dbReference>
<keyword evidence="3" id="KW-0694">RNA-binding</keyword>
<reference evidence="6 7" key="1">
    <citation type="submission" date="2018-06" db="EMBL/GenBank/DDBJ databases">
        <title>Mucibacter soli gen. nov., sp. nov., a new member of the family Chitinophagaceae producing mucin.</title>
        <authorList>
            <person name="Kim M.-K."/>
            <person name="Park S."/>
            <person name="Kim T.-S."/>
            <person name="Joung Y."/>
            <person name="Han J.-H."/>
            <person name="Kim S.B."/>
        </authorList>
    </citation>
    <scope>NUCLEOTIDE SEQUENCE [LARGE SCALE GENOMIC DNA]</scope>
    <source>
        <strain evidence="6 7">R1-15</strain>
    </source>
</reference>
<dbReference type="GO" id="GO:0120159">
    <property type="term" value="F:rRNA pseudouridine synthase activity"/>
    <property type="evidence" value="ECO:0007669"/>
    <property type="project" value="UniProtKB-ARBA"/>
</dbReference>
<dbReference type="OrthoDB" id="1012272at2"/>
<sequence>MTLNKYIAHSGQCSRRDAAELVKKGKVKVNGEMMLDPGYRVKPGDLVILGGKKLTPQKNMVYILLNKPKGFITTTEDPEGRKTVMELVENSGAERLFPVGRLDRNTTGLLLLTNDGDLAQKLSHPSHEIKKIYQVTLDKSLSKPDFDKIAAGLELEDGEVKVDSIAYLESKNEVGLEIHSGKNRIVRRIFESLGYEVEKLDRVMYAGLTKKNVNRGKWRFLSDREIILLKHFKN</sequence>
<evidence type="ECO:0000313" key="6">
    <source>
        <dbReference type="EMBL" id="PZF72265.1"/>
    </source>
</evidence>
<evidence type="ECO:0000259" key="5">
    <source>
        <dbReference type="SMART" id="SM00363"/>
    </source>
</evidence>
<dbReference type="Pfam" id="PF01479">
    <property type="entry name" value="S4"/>
    <property type="match status" value="1"/>
</dbReference>
<dbReference type="PANTHER" id="PTHR47683:SF2">
    <property type="entry name" value="RNA-BINDING S4 DOMAIN-CONTAINING PROTEIN"/>
    <property type="match status" value="1"/>
</dbReference>
<name>A0A2W2AA44_9BACT</name>
<organism evidence="6 7">
    <name type="scientific">Taibaiella soli</name>
    <dbReference type="NCBI Taxonomy" id="1649169"/>
    <lineage>
        <taxon>Bacteria</taxon>
        <taxon>Pseudomonadati</taxon>
        <taxon>Bacteroidota</taxon>
        <taxon>Chitinophagia</taxon>
        <taxon>Chitinophagales</taxon>
        <taxon>Chitinophagaceae</taxon>
        <taxon>Taibaiella</taxon>
    </lineage>
</organism>
<dbReference type="InterPro" id="IPR036986">
    <property type="entry name" value="S4_RNA-bd_sf"/>
</dbReference>
<dbReference type="Proteomes" id="UP000248745">
    <property type="component" value="Unassembled WGS sequence"/>
</dbReference>
<dbReference type="Gene3D" id="3.30.70.1560">
    <property type="entry name" value="Alpha-L RNA-binding motif"/>
    <property type="match status" value="1"/>
</dbReference>
<dbReference type="InterPro" id="IPR018496">
    <property type="entry name" value="PsdUridine_synth_RsuA/RluB_CS"/>
</dbReference>
<evidence type="ECO:0000256" key="2">
    <source>
        <dbReference type="ARBA" id="ARBA00023235"/>
    </source>
</evidence>
<gene>
    <name evidence="6" type="ORF">DN068_14825</name>
</gene>
<dbReference type="InterPro" id="IPR000748">
    <property type="entry name" value="PsdUridine_synth_RsuA/RluB/E/F"/>
</dbReference>
<dbReference type="AlphaFoldDB" id="A0A2W2AA44"/>
<dbReference type="InterPro" id="IPR020103">
    <property type="entry name" value="PsdUridine_synth_cat_dom_sf"/>
</dbReference>
<dbReference type="GO" id="GO:0003723">
    <property type="term" value="F:RNA binding"/>
    <property type="evidence" value="ECO:0007669"/>
    <property type="project" value="UniProtKB-KW"/>
</dbReference>
<dbReference type="CDD" id="cd02870">
    <property type="entry name" value="PseudoU_synth_RsuA_like"/>
    <property type="match status" value="1"/>
</dbReference>
<accession>A0A2W2AA44</accession>
<keyword evidence="7" id="KW-1185">Reference proteome</keyword>
<evidence type="ECO:0000313" key="7">
    <source>
        <dbReference type="Proteomes" id="UP000248745"/>
    </source>
</evidence>
<dbReference type="CDD" id="cd00165">
    <property type="entry name" value="S4"/>
    <property type="match status" value="1"/>
</dbReference>
<dbReference type="PANTHER" id="PTHR47683">
    <property type="entry name" value="PSEUDOURIDINE SYNTHASE FAMILY PROTEIN-RELATED"/>
    <property type="match status" value="1"/>
</dbReference>
<proteinExistence type="inferred from homology"/>
<dbReference type="SUPFAM" id="SSF55120">
    <property type="entry name" value="Pseudouridine synthase"/>
    <property type="match status" value="1"/>
</dbReference>
<feature type="domain" description="RNA-binding S4" evidence="5">
    <location>
        <begin position="1"/>
        <end position="61"/>
    </location>
</feature>
<evidence type="ECO:0000256" key="1">
    <source>
        <dbReference type="ARBA" id="ARBA00008348"/>
    </source>
</evidence>
<evidence type="ECO:0000256" key="3">
    <source>
        <dbReference type="PROSITE-ProRule" id="PRU00182"/>
    </source>
</evidence>
<dbReference type="Gene3D" id="3.10.290.10">
    <property type="entry name" value="RNA-binding S4 domain"/>
    <property type="match status" value="1"/>
</dbReference>
<dbReference type="SUPFAM" id="SSF55174">
    <property type="entry name" value="Alpha-L RNA-binding motif"/>
    <property type="match status" value="1"/>
</dbReference>
<protein>
    <recommendedName>
        <fullName evidence="4">Pseudouridine synthase</fullName>
        <ecNumber evidence="4">5.4.99.-</ecNumber>
    </recommendedName>
</protein>
<dbReference type="Pfam" id="PF00849">
    <property type="entry name" value="PseudoU_synth_2"/>
    <property type="match status" value="1"/>
</dbReference>
<comment type="similarity">
    <text evidence="1 4">Belongs to the pseudouridine synthase RsuA family.</text>
</comment>
<dbReference type="InterPro" id="IPR050343">
    <property type="entry name" value="RsuA_PseudoU_synthase"/>
</dbReference>
<comment type="caution">
    <text evidence="6">The sequence shown here is derived from an EMBL/GenBank/DDBJ whole genome shotgun (WGS) entry which is preliminary data.</text>
</comment>
<dbReference type="NCBIfam" id="TIGR00093">
    <property type="entry name" value="pseudouridine synthase"/>
    <property type="match status" value="1"/>
</dbReference>
<dbReference type="InterPro" id="IPR042092">
    <property type="entry name" value="PsdUridine_s_RsuA/RluB/E/F_cat"/>
</dbReference>
<dbReference type="InterPro" id="IPR020094">
    <property type="entry name" value="TruA/RsuA/RluB/E/F_N"/>
</dbReference>
<dbReference type="EMBL" id="QKTW01000019">
    <property type="protein sequence ID" value="PZF72265.1"/>
    <property type="molecule type" value="Genomic_DNA"/>
</dbReference>
<dbReference type="GO" id="GO:0000455">
    <property type="term" value="P:enzyme-directed rRNA pseudouridine synthesis"/>
    <property type="evidence" value="ECO:0007669"/>
    <property type="project" value="UniProtKB-ARBA"/>
</dbReference>
<evidence type="ECO:0000256" key="4">
    <source>
        <dbReference type="RuleBase" id="RU003887"/>
    </source>
</evidence>
<dbReference type="Gene3D" id="3.30.70.580">
    <property type="entry name" value="Pseudouridine synthase I, catalytic domain, N-terminal subdomain"/>
    <property type="match status" value="1"/>
</dbReference>
<dbReference type="SMART" id="SM00363">
    <property type="entry name" value="S4"/>
    <property type="match status" value="1"/>
</dbReference>
<keyword evidence="2 4" id="KW-0413">Isomerase</keyword>
<dbReference type="EC" id="5.4.99.-" evidence="4"/>